<protein>
    <recommendedName>
        <fullName evidence="2">Transposase</fullName>
    </recommendedName>
</protein>
<accession>X1BKK2</accession>
<dbReference type="EMBL" id="BART01003166">
    <property type="protein sequence ID" value="GAG72636.1"/>
    <property type="molecule type" value="Genomic_DNA"/>
</dbReference>
<organism evidence="1">
    <name type="scientific">marine sediment metagenome</name>
    <dbReference type="NCBI Taxonomy" id="412755"/>
    <lineage>
        <taxon>unclassified sequences</taxon>
        <taxon>metagenomes</taxon>
        <taxon>ecological metagenomes</taxon>
    </lineage>
</organism>
<name>X1BKK2_9ZZZZ</name>
<dbReference type="SUPFAM" id="SSF46689">
    <property type="entry name" value="Homeodomain-like"/>
    <property type="match status" value="1"/>
</dbReference>
<dbReference type="InterPro" id="IPR009057">
    <property type="entry name" value="Homeodomain-like_sf"/>
</dbReference>
<evidence type="ECO:0008006" key="2">
    <source>
        <dbReference type="Google" id="ProtNLM"/>
    </source>
</evidence>
<reference evidence="1" key="1">
    <citation type="journal article" date="2014" name="Front. Microbiol.">
        <title>High frequency of phylogenetically diverse reductive dehalogenase-homologous genes in deep subseafloor sedimentary metagenomes.</title>
        <authorList>
            <person name="Kawai M."/>
            <person name="Futagami T."/>
            <person name="Toyoda A."/>
            <person name="Takaki Y."/>
            <person name="Nishi S."/>
            <person name="Hori S."/>
            <person name="Arai W."/>
            <person name="Tsubouchi T."/>
            <person name="Morono Y."/>
            <person name="Uchiyama I."/>
            <person name="Ito T."/>
            <person name="Fujiyama A."/>
            <person name="Inagaki F."/>
            <person name="Takami H."/>
        </authorList>
    </citation>
    <scope>NUCLEOTIDE SEQUENCE</scope>
    <source>
        <strain evidence="1">Expedition CK06-06</strain>
    </source>
</reference>
<comment type="caution">
    <text evidence="1">The sequence shown here is derived from an EMBL/GenBank/DDBJ whole genome shotgun (WGS) entry which is preliminary data.</text>
</comment>
<gene>
    <name evidence="1" type="ORF">S01H4_08967</name>
</gene>
<proteinExistence type="predicted"/>
<dbReference type="Pfam" id="PF13565">
    <property type="entry name" value="HTH_32"/>
    <property type="match status" value="1"/>
</dbReference>
<sequence>MPTRQKKYVVELTKEERRSLRQLVSSGKATARKLTHARILLKADSTAAGPDWPDSKISQALDAGTATVERVRKRLVEEGLEAALNSHKPNRHYERRLDGDGEAHLIALTCSKAPKGYQRWTLQLLADRMVGLGYVDTISYETVRRTLKKTNLSLG</sequence>
<dbReference type="AlphaFoldDB" id="X1BKK2"/>
<evidence type="ECO:0000313" key="1">
    <source>
        <dbReference type="EMBL" id="GAG72636.1"/>
    </source>
</evidence>